<protein>
    <submittedName>
        <fullName evidence="1">Type I restriction enzyme HsdR N-terminal domain-containing protein</fullName>
    </submittedName>
</protein>
<dbReference type="EMBL" id="JBHTAS010000001">
    <property type="protein sequence ID" value="MFC7139109.1"/>
    <property type="molecule type" value="Genomic_DNA"/>
</dbReference>
<reference evidence="1 2" key="1">
    <citation type="journal article" date="2019" name="Int. J. Syst. Evol. Microbiol.">
        <title>The Global Catalogue of Microorganisms (GCM) 10K type strain sequencing project: providing services to taxonomists for standard genome sequencing and annotation.</title>
        <authorList>
            <consortium name="The Broad Institute Genomics Platform"/>
            <consortium name="The Broad Institute Genome Sequencing Center for Infectious Disease"/>
            <person name="Wu L."/>
            <person name="Ma J."/>
        </authorList>
    </citation>
    <scope>NUCLEOTIDE SEQUENCE [LARGE SCALE GENOMIC DNA]</scope>
    <source>
        <strain evidence="1 2">XZYJT29</strain>
    </source>
</reference>
<evidence type="ECO:0000313" key="1">
    <source>
        <dbReference type="EMBL" id="MFC7139109.1"/>
    </source>
</evidence>
<comment type="caution">
    <text evidence="1">The sequence shown here is derived from an EMBL/GenBank/DDBJ whole genome shotgun (WGS) entry which is preliminary data.</text>
</comment>
<dbReference type="Proteomes" id="UP001596432">
    <property type="component" value="Unassembled WGS sequence"/>
</dbReference>
<dbReference type="GeneID" id="78819359"/>
<dbReference type="RefSeq" id="WP_274324710.1">
    <property type="nucleotide sequence ID" value="NZ_CP118158.1"/>
</dbReference>
<evidence type="ECO:0000313" key="2">
    <source>
        <dbReference type="Proteomes" id="UP001596432"/>
    </source>
</evidence>
<dbReference type="AlphaFoldDB" id="A0ABD5XVE9"/>
<accession>A0ABD5XVE9</accession>
<gene>
    <name evidence="1" type="ORF">ACFQMA_04560</name>
</gene>
<keyword evidence="2" id="KW-1185">Reference proteome</keyword>
<organism evidence="1 2">
    <name type="scientific">Halosimplex aquaticum</name>
    <dbReference type="NCBI Taxonomy" id="3026162"/>
    <lineage>
        <taxon>Archaea</taxon>
        <taxon>Methanobacteriati</taxon>
        <taxon>Methanobacteriota</taxon>
        <taxon>Stenosarchaea group</taxon>
        <taxon>Halobacteria</taxon>
        <taxon>Halobacteriales</taxon>
        <taxon>Haloarculaceae</taxon>
        <taxon>Halosimplex</taxon>
    </lineage>
</organism>
<sequence>MSDTPKEQKFHSLLYSALYRYVENNDTKFSDVTIEKDVEGRQADIHLESNLTGSLVIEVKRDNISPYDKEVMKQARDYTRDIGADFFATCNSNDFYLFNYNGEFELQNVPYNYANLRPINLSDPDLDGFVPQLLSGVDHLYQHGELPEQEKKEQVVGLLRTFHSTIWPAYKELAQQKYNSNEKFINLFDDWVRENDFTGLSTDEQIETAAKQYAYLLTNKILFYEVVREQTPEPIEPSDGNKLQSLVGVSKLDFLDEHIRRQFEEIIEKIDYEPIFRNSDLFEQFPHNKKTLQNIQSLAENIEQREISGIDEDLLGDVFEELYVFSPNEFRHCLVAGDQPGVYEPSARAN</sequence>
<name>A0ABD5XVE9_9EURY</name>
<proteinExistence type="predicted"/>